<evidence type="ECO:0000313" key="3">
    <source>
        <dbReference type="Proteomes" id="UP000702425"/>
    </source>
</evidence>
<gene>
    <name evidence="2" type="ORF">E5S67_03235</name>
</gene>
<accession>A0ABX2D0Y2</accession>
<evidence type="ECO:0000313" key="2">
    <source>
        <dbReference type="EMBL" id="NQE35503.1"/>
    </source>
</evidence>
<feature type="transmembrane region" description="Helical" evidence="1">
    <location>
        <begin position="23"/>
        <end position="40"/>
    </location>
</feature>
<comment type="caution">
    <text evidence="2">The sequence shown here is derived from an EMBL/GenBank/DDBJ whole genome shotgun (WGS) entry which is preliminary data.</text>
</comment>
<dbReference type="EMBL" id="SRRZ01000057">
    <property type="protein sequence ID" value="NQE35503.1"/>
    <property type="molecule type" value="Genomic_DNA"/>
</dbReference>
<name>A0ABX2D0Y2_9CYAN</name>
<keyword evidence="3" id="KW-1185">Reference proteome</keyword>
<protein>
    <submittedName>
        <fullName evidence="2">Uncharacterized protein</fullName>
    </submittedName>
</protein>
<dbReference type="Proteomes" id="UP000702425">
    <property type="component" value="Unassembled WGS sequence"/>
</dbReference>
<organism evidence="2 3">
    <name type="scientific">Microcoleus asticus IPMA8</name>
    <dbReference type="NCBI Taxonomy" id="2563858"/>
    <lineage>
        <taxon>Bacteria</taxon>
        <taxon>Bacillati</taxon>
        <taxon>Cyanobacteriota</taxon>
        <taxon>Cyanophyceae</taxon>
        <taxon>Oscillatoriophycideae</taxon>
        <taxon>Oscillatoriales</taxon>
        <taxon>Microcoleaceae</taxon>
        <taxon>Microcoleus</taxon>
        <taxon>Microcoleus asticus</taxon>
    </lineage>
</organism>
<reference evidence="2 3" key="1">
    <citation type="journal article" date="2020" name="Sci. Rep.">
        <title>A novel cyanobacterial geosmin producer, revising GeoA distribution and dispersion patterns in Bacteria.</title>
        <authorList>
            <person name="Churro C."/>
            <person name="Semedo-Aguiar A.P."/>
            <person name="Silva A.D."/>
            <person name="Pereira-Leal J.B."/>
            <person name="Leite R.B."/>
        </authorList>
    </citation>
    <scope>NUCLEOTIDE SEQUENCE [LARGE SCALE GENOMIC DNA]</scope>
    <source>
        <strain evidence="2 3">IPMA8</strain>
    </source>
</reference>
<keyword evidence="1" id="KW-0472">Membrane</keyword>
<keyword evidence="1" id="KW-0812">Transmembrane</keyword>
<sequence length="47" mass="5457">MLLVLLSTYRVFGFVNSYVGKGLLIWVNCFYLIGAVYFYIRSLISRS</sequence>
<proteinExistence type="predicted"/>
<keyword evidence="1" id="KW-1133">Transmembrane helix</keyword>
<evidence type="ECO:0000256" key="1">
    <source>
        <dbReference type="SAM" id="Phobius"/>
    </source>
</evidence>